<protein>
    <submittedName>
        <fullName evidence="1">Uncharacterized protein</fullName>
    </submittedName>
</protein>
<gene>
    <name evidence="1" type="ORF">E1B28_003529</name>
</gene>
<proteinExistence type="predicted"/>
<dbReference type="GeneID" id="66072605"/>
<evidence type="ECO:0000313" key="1">
    <source>
        <dbReference type="EMBL" id="KAG7086006.1"/>
    </source>
</evidence>
<reference evidence="1" key="1">
    <citation type="journal article" date="2021" name="Genome Biol. Evol.">
        <title>The assembled and annotated genome of the fairy-ring fungus Marasmius oreades.</title>
        <authorList>
            <person name="Hiltunen M."/>
            <person name="Ament-Velasquez S.L."/>
            <person name="Johannesson H."/>
        </authorList>
    </citation>
    <scope>NUCLEOTIDE SEQUENCE</scope>
    <source>
        <strain evidence="1">03SP1</strain>
    </source>
</reference>
<comment type="caution">
    <text evidence="1">The sequence shown here is derived from an EMBL/GenBank/DDBJ whole genome shotgun (WGS) entry which is preliminary data.</text>
</comment>
<sequence>MSNQVSESTTNESFMMQDIGNMQSLTLNDLPDIIRQTELSVEVLEAKEAELEGA</sequence>
<dbReference type="AlphaFoldDB" id="A0A9P7RLP4"/>
<name>A0A9P7RLP4_9AGAR</name>
<evidence type="ECO:0000313" key="2">
    <source>
        <dbReference type="Proteomes" id="UP001049176"/>
    </source>
</evidence>
<dbReference type="Proteomes" id="UP001049176">
    <property type="component" value="Chromosome 11"/>
</dbReference>
<keyword evidence="2" id="KW-1185">Reference proteome</keyword>
<dbReference type="KEGG" id="more:E1B28_003529"/>
<dbReference type="EMBL" id="CM032191">
    <property type="protein sequence ID" value="KAG7086006.1"/>
    <property type="molecule type" value="Genomic_DNA"/>
</dbReference>
<organism evidence="1 2">
    <name type="scientific">Marasmius oreades</name>
    <name type="common">fairy-ring Marasmius</name>
    <dbReference type="NCBI Taxonomy" id="181124"/>
    <lineage>
        <taxon>Eukaryota</taxon>
        <taxon>Fungi</taxon>
        <taxon>Dikarya</taxon>
        <taxon>Basidiomycota</taxon>
        <taxon>Agaricomycotina</taxon>
        <taxon>Agaricomycetes</taxon>
        <taxon>Agaricomycetidae</taxon>
        <taxon>Agaricales</taxon>
        <taxon>Marasmiineae</taxon>
        <taxon>Marasmiaceae</taxon>
        <taxon>Marasmius</taxon>
    </lineage>
</organism>
<accession>A0A9P7RLP4</accession>
<dbReference type="RefSeq" id="XP_043002477.1">
    <property type="nucleotide sequence ID" value="XM_043160520.1"/>
</dbReference>